<dbReference type="Pfam" id="PF01966">
    <property type="entry name" value="HD"/>
    <property type="match status" value="1"/>
</dbReference>
<protein>
    <submittedName>
        <fullName evidence="2">HD domain-containing protein</fullName>
    </submittedName>
</protein>
<sequence>MIYRIKQFIWGITARVNEDDKMLIDIYLDEHEKKMFYSLPTYEQAHSIRVAREVIRESKERGLYDIIVIKAALLHDIGKINTGLNIVTKSIMVIMDKLFPKFIKRLTFLDMVYAYYNHPEMALKYLNKHNEYIKYLIKNHHNYHIKEDEKLVILQKADMSC</sequence>
<dbReference type="AlphaFoldDB" id="A0A4R7K470"/>
<evidence type="ECO:0000313" key="3">
    <source>
        <dbReference type="Proteomes" id="UP000295325"/>
    </source>
</evidence>
<evidence type="ECO:0000313" key="2">
    <source>
        <dbReference type="EMBL" id="TDT45997.1"/>
    </source>
</evidence>
<feature type="domain" description="HD" evidence="1">
    <location>
        <begin position="46"/>
        <end position="158"/>
    </location>
</feature>
<accession>A0A4R7K470</accession>
<dbReference type="EMBL" id="SOAZ01000042">
    <property type="protein sequence ID" value="TDT45997.1"/>
    <property type="molecule type" value="Genomic_DNA"/>
</dbReference>
<dbReference type="RefSeq" id="WP_133629445.1">
    <property type="nucleotide sequence ID" value="NZ_SOAZ01000042.1"/>
</dbReference>
<dbReference type="OrthoDB" id="68032at2"/>
<evidence type="ECO:0000259" key="1">
    <source>
        <dbReference type="Pfam" id="PF01966"/>
    </source>
</evidence>
<name>A0A4R7K470_9CLOT</name>
<organism evidence="2 3">
    <name type="scientific">Fonticella tunisiensis</name>
    <dbReference type="NCBI Taxonomy" id="1096341"/>
    <lineage>
        <taxon>Bacteria</taxon>
        <taxon>Bacillati</taxon>
        <taxon>Bacillota</taxon>
        <taxon>Clostridia</taxon>
        <taxon>Eubacteriales</taxon>
        <taxon>Clostridiaceae</taxon>
        <taxon>Fonticella</taxon>
    </lineage>
</organism>
<gene>
    <name evidence="2" type="ORF">EDD71_14217</name>
</gene>
<dbReference type="InterPro" id="IPR006674">
    <property type="entry name" value="HD_domain"/>
</dbReference>
<dbReference type="SUPFAM" id="SSF109604">
    <property type="entry name" value="HD-domain/PDEase-like"/>
    <property type="match status" value="1"/>
</dbReference>
<dbReference type="Proteomes" id="UP000295325">
    <property type="component" value="Unassembled WGS sequence"/>
</dbReference>
<dbReference type="Gene3D" id="1.10.3210.10">
    <property type="entry name" value="Hypothetical protein af1432"/>
    <property type="match status" value="1"/>
</dbReference>
<proteinExistence type="predicted"/>
<comment type="caution">
    <text evidence="2">The sequence shown here is derived from an EMBL/GenBank/DDBJ whole genome shotgun (WGS) entry which is preliminary data.</text>
</comment>
<reference evidence="2 3" key="1">
    <citation type="submission" date="2019-03" db="EMBL/GenBank/DDBJ databases">
        <title>Genomic Encyclopedia of Type Strains, Phase IV (KMG-IV): sequencing the most valuable type-strain genomes for metagenomic binning, comparative biology and taxonomic classification.</title>
        <authorList>
            <person name="Goeker M."/>
        </authorList>
    </citation>
    <scope>NUCLEOTIDE SEQUENCE [LARGE SCALE GENOMIC DNA]</scope>
    <source>
        <strain evidence="2 3">DSM 24455</strain>
    </source>
</reference>
<keyword evidence="3" id="KW-1185">Reference proteome</keyword>